<feature type="compositionally biased region" description="Low complexity" evidence="8">
    <location>
        <begin position="1"/>
        <end position="14"/>
    </location>
</feature>
<evidence type="ECO:0000256" key="3">
    <source>
        <dbReference type="ARBA" id="ARBA00012664"/>
    </source>
</evidence>
<reference evidence="9" key="1">
    <citation type="journal article" date="2023" name="PhytoFront">
        <title>Draft Genome Resources of Seven Strains of Tilletia horrida, Causal Agent of Kernel Smut of Rice.</title>
        <authorList>
            <person name="Khanal S."/>
            <person name="Antony Babu S."/>
            <person name="Zhou X.G."/>
        </authorList>
    </citation>
    <scope>NUCLEOTIDE SEQUENCE</scope>
    <source>
        <strain evidence="9">TX6</strain>
    </source>
</reference>
<comment type="pathway">
    <text evidence="1 7">Cofactor biosynthesis; riboflavin biosynthesis; riboflavin from 2-hydroxy-3-oxobutyl phosphate and 5-amino-6-(D-ribitylamino)uracil: step 1/2.</text>
</comment>
<name>A0AAN6GM62_9BASI</name>
<organism evidence="9 10">
    <name type="scientific">Tilletia horrida</name>
    <dbReference type="NCBI Taxonomy" id="155126"/>
    <lineage>
        <taxon>Eukaryota</taxon>
        <taxon>Fungi</taxon>
        <taxon>Dikarya</taxon>
        <taxon>Basidiomycota</taxon>
        <taxon>Ustilaginomycotina</taxon>
        <taxon>Exobasidiomycetes</taxon>
        <taxon>Tilletiales</taxon>
        <taxon>Tilletiaceae</taxon>
        <taxon>Tilletia</taxon>
    </lineage>
</organism>
<comment type="catalytic activity">
    <reaction evidence="6 7">
        <text>(2S)-2-hydroxy-3-oxobutyl phosphate + 5-amino-6-(D-ribitylamino)uracil = 6,7-dimethyl-8-(1-D-ribityl)lumazine + phosphate + 2 H2O + H(+)</text>
        <dbReference type="Rhea" id="RHEA:26152"/>
        <dbReference type="ChEBI" id="CHEBI:15377"/>
        <dbReference type="ChEBI" id="CHEBI:15378"/>
        <dbReference type="ChEBI" id="CHEBI:15934"/>
        <dbReference type="ChEBI" id="CHEBI:43474"/>
        <dbReference type="ChEBI" id="CHEBI:58201"/>
        <dbReference type="ChEBI" id="CHEBI:58830"/>
        <dbReference type="EC" id="2.5.1.78"/>
    </reaction>
</comment>
<dbReference type="NCBIfam" id="TIGR00114">
    <property type="entry name" value="lumazine-synth"/>
    <property type="match status" value="1"/>
</dbReference>
<dbReference type="AlphaFoldDB" id="A0AAN6GM62"/>
<dbReference type="SUPFAM" id="SSF52121">
    <property type="entry name" value="Lumazine synthase"/>
    <property type="match status" value="1"/>
</dbReference>
<dbReference type="HAMAP" id="MF_00178">
    <property type="entry name" value="Lumazine_synth"/>
    <property type="match status" value="1"/>
</dbReference>
<dbReference type="PANTHER" id="PTHR21058:SF0">
    <property type="entry name" value="6,7-DIMETHYL-8-RIBITYLLUMAZINE SYNTHASE"/>
    <property type="match status" value="1"/>
</dbReference>
<keyword evidence="4 7" id="KW-0686">Riboflavin biosynthesis</keyword>
<dbReference type="GO" id="GO:0009231">
    <property type="term" value="P:riboflavin biosynthetic process"/>
    <property type="evidence" value="ECO:0007669"/>
    <property type="project" value="UniProtKB-KW"/>
</dbReference>
<evidence type="ECO:0000256" key="7">
    <source>
        <dbReference type="RuleBase" id="RU003795"/>
    </source>
</evidence>
<comment type="function">
    <text evidence="7">Catalyzes the formation of 6,7-dimethyl-8-ribityllumazine by condensation of 5-amino-6-(D-ribitylamino)uracil with 3,4-dihydroxy-2-butanone 4-phosphate. This is the penultimate step in the biosynthesis of riboflavin.</text>
</comment>
<sequence length="221" mass="22591">MASSAAPASANPNSIKGPSLLPPTSFANASTLRIGIVHARWNKQCIDPLVRGCIESLTAAGIKQDNIVVESVPGSWELPIGVSRLIAAGQTQASSNVSDLISAASLLDAPPQAEGATASSAPTANAKPRAFSAIIAVGVLIKGSTMHFEYISDSACHGLMRVGLDTGVPVILGILTALTEEQALLRSGIGEGGHNHGLDWGSAAAEMASKATRWSEGSMEL</sequence>
<evidence type="ECO:0000256" key="6">
    <source>
        <dbReference type="ARBA" id="ARBA00048785"/>
    </source>
</evidence>
<evidence type="ECO:0000313" key="9">
    <source>
        <dbReference type="EMBL" id="KAK0544688.1"/>
    </source>
</evidence>
<accession>A0AAN6GM62</accession>
<evidence type="ECO:0000256" key="5">
    <source>
        <dbReference type="ARBA" id="ARBA00022679"/>
    </source>
</evidence>
<keyword evidence="5 7" id="KW-0808">Transferase</keyword>
<dbReference type="CDD" id="cd09209">
    <property type="entry name" value="Lumazine_synthase-I"/>
    <property type="match status" value="1"/>
</dbReference>
<evidence type="ECO:0000256" key="4">
    <source>
        <dbReference type="ARBA" id="ARBA00022619"/>
    </source>
</evidence>
<gene>
    <name evidence="9" type="primary">RIB4</name>
    <name evidence="9" type="ORF">OC846_005961</name>
</gene>
<comment type="similarity">
    <text evidence="2 7">Belongs to the DMRL synthase family.</text>
</comment>
<dbReference type="InterPro" id="IPR002180">
    <property type="entry name" value="LS/RS"/>
</dbReference>
<dbReference type="Gene3D" id="3.40.50.960">
    <property type="entry name" value="Lumazine/riboflavin synthase"/>
    <property type="match status" value="1"/>
</dbReference>
<evidence type="ECO:0000256" key="8">
    <source>
        <dbReference type="SAM" id="MobiDB-lite"/>
    </source>
</evidence>
<evidence type="ECO:0000313" key="10">
    <source>
        <dbReference type="Proteomes" id="UP001176517"/>
    </source>
</evidence>
<proteinExistence type="inferred from homology"/>
<dbReference type="Proteomes" id="UP001176517">
    <property type="component" value="Unassembled WGS sequence"/>
</dbReference>
<dbReference type="GO" id="GO:0009349">
    <property type="term" value="C:riboflavin synthase complex"/>
    <property type="evidence" value="ECO:0007669"/>
    <property type="project" value="UniProtKB-UniRule"/>
</dbReference>
<dbReference type="GO" id="GO:0000906">
    <property type="term" value="F:6,7-dimethyl-8-ribityllumazine synthase activity"/>
    <property type="evidence" value="ECO:0007669"/>
    <property type="project" value="UniProtKB-EC"/>
</dbReference>
<evidence type="ECO:0000256" key="1">
    <source>
        <dbReference type="ARBA" id="ARBA00004917"/>
    </source>
</evidence>
<dbReference type="InterPro" id="IPR034964">
    <property type="entry name" value="LS"/>
</dbReference>
<feature type="region of interest" description="Disordered" evidence="8">
    <location>
        <begin position="1"/>
        <end position="20"/>
    </location>
</feature>
<dbReference type="Pfam" id="PF00885">
    <property type="entry name" value="DMRL_synthase"/>
    <property type="match status" value="2"/>
</dbReference>
<evidence type="ECO:0000256" key="2">
    <source>
        <dbReference type="ARBA" id="ARBA00007424"/>
    </source>
</evidence>
<dbReference type="EC" id="2.5.1.78" evidence="3 7"/>
<comment type="caution">
    <text evidence="9">The sequence shown here is derived from an EMBL/GenBank/DDBJ whole genome shotgun (WGS) entry which is preliminary data.</text>
</comment>
<dbReference type="InterPro" id="IPR036467">
    <property type="entry name" value="LS/RS_sf"/>
</dbReference>
<protein>
    <recommendedName>
        <fullName evidence="3 7">6,7-dimethyl-8-ribityllumazine synthase</fullName>
        <shortName evidence="7">DMRL synthase</shortName>
        <ecNumber evidence="3 7">2.5.1.78</ecNumber>
    </recommendedName>
</protein>
<dbReference type="GO" id="GO:0005758">
    <property type="term" value="C:mitochondrial intermembrane space"/>
    <property type="evidence" value="ECO:0007669"/>
    <property type="project" value="TreeGrafter"/>
</dbReference>
<dbReference type="EMBL" id="JAPDMZ010000268">
    <property type="protein sequence ID" value="KAK0544688.1"/>
    <property type="molecule type" value="Genomic_DNA"/>
</dbReference>
<keyword evidence="10" id="KW-1185">Reference proteome</keyword>
<dbReference type="PANTHER" id="PTHR21058">
    <property type="entry name" value="6,7-DIMETHYL-8-RIBITYLLUMAZINE SYNTHASE DMRL SYNTHASE LUMAZINE SYNTHASE"/>
    <property type="match status" value="1"/>
</dbReference>